<keyword evidence="2" id="KW-0732">Signal</keyword>
<evidence type="ECO:0008006" key="5">
    <source>
        <dbReference type="Google" id="ProtNLM"/>
    </source>
</evidence>
<proteinExistence type="predicted"/>
<feature type="signal peptide" evidence="2">
    <location>
        <begin position="1"/>
        <end position="17"/>
    </location>
</feature>
<reference evidence="3" key="1">
    <citation type="journal article" date="2020" name="Cell">
        <title>Large-Scale Comparative Analyses of Tick Genomes Elucidate Their Genetic Diversity and Vector Capacities.</title>
        <authorList>
            <consortium name="Tick Genome and Microbiome Consortium (TIGMIC)"/>
            <person name="Jia N."/>
            <person name="Wang J."/>
            <person name="Shi W."/>
            <person name="Du L."/>
            <person name="Sun Y."/>
            <person name="Zhan W."/>
            <person name="Jiang J.F."/>
            <person name="Wang Q."/>
            <person name="Zhang B."/>
            <person name="Ji P."/>
            <person name="Bell-Sakyi L."/>
            <person name="Cui X.M."/>
            <person name="Yuan T.T."/>
            <person name="Jiang B.G."/>
            <person name="Yang W.F."/>
            <person name="Lam T.T."/>
            <person name="Chang Q.C."/>
            <person name="Ding S.J."/>
            <person name="Wang X.J."/>
            <person name="Zhu J.G."/>
            <person name="Ruan X.D."/>
            <person name="Zhao L."/>
            <person name="Wei J.T."/>
            <person name="Ye R.Z."/>
            <person name="Que T.C."/>
            <person name="Du C.H."/>
            <person name="Zhou Y.H."/>
            <person name="Cheng J.X."/>
            <person name="Dai P.F."/>
            <person name="Guo W.B."/>
            <person name="Han X.H."/>
            <person name="Huang E.J."/>
            <person name="Li L.F."/>
            <person name="Wei W."/>
            <person name="Gao Y.C."/>
            <person name="Liu J.Z."/>
            <person name="Shao H.Z."/>
            <person name="Wang X."/>
            <person name="Wang C.C."/>
            <person name="Yang T.C."/>
            <person name="Huo Q.B."/>
            <person name="Li W."/>
            <person name="Chen H.Y."/>
            <person name="Chen S.E."/>
            <person name="Zhou L.G."/>
            <person name="Ni X.B."/>
            <person name="Tian J.H."/>
            <person name="Sheng Y."/>
            <person name="Liu T."/>
            <person name="Pan Y.S."/>
            <person name="Xia L.Y."/>
            <person name="Li J."/>
            <person name="Zhao F."/>
            <person name="Cao W.C."/>
        </authorList>
    </citation>
    <scope>NUCLEOTIDE SEQUENCE</scope>
    <source>
        <strain evidence="3">Rmic-2018</strain>
    </source>
</reference>
<organism evidence="3 4">
    <name type="scientific">Rhipicephalus microplus</name>
    <name type="common">Cattle tick</name>
    <name type="synonym">Boophilus microplus</name>
    <dbReference type="NCBI Taxonomy" id="6941"/>
    <lineage>
        <taxon>Eukaryota</taxon>
        <taxon>Metazoa</taxon>
        <taxon>Ecdysozoa</taxon>
        <taxon>Arthropoda</taxon>
        <taxon>Chelicerata</taxon>
        <taxon>Arachnida</taxon>
        <taxon>Acari</taxon>
        <taxon>Parasitiformes</taxon>
        <taxon>Ixodida</taxon>
        <taxon>Ixodoidea</taxon>
        <taxon>Ixodidae</taxon>
        <taxon>Rhipicephalinae</taxon>
        <taxon>Rhipicephalus</taxon>
        <taxon>Boophilus</taxon>
    </lineage>
</organism>
<comment type="caution">
    <text evidence="3">The sequence shown here is derived from an EMBL/GenBank/DDBJ whole genome shotgun (WGS) entry which is preliminary data.</text>
</comment>
<dbReference type="AlphaFoldDB" id="A0A9J6DVN9"/>
<gene>
    <name evidence="3" type="ORF">HPB51_017809</name>
</gene>
<feature type="region of interest" description="Disordered" evidence="1">
    <location>
        <begin position="109"/>
        <end position="128"/>
    </location>
</feature>
<dbReference type="Proteomes" id="UP000821866">
    <property type="component" value="Unassembled WGS sequence"/>
</dbReference>
<feature type="chain" id="PRO_5039918790" description="Secreted protein" evidence="2">
    <location>
        <begin position="18"/>
        <end position="128"/>
    </location>
</feature>
<evidence type="ECO:0000256" key="2">
    <source>
        <dbReference type="SAM" id="SignalP"/>
    </source>
</evidence>
<name>A0A9J6DVN9_RHIMP</name>
<sequence>MHAVFLLFVVIVNLADDDWLEGRHTATTVLGGRKRHGWETELLPASHLRLHCGARVNDTTTFVAAEGISSRFTSLPRRCLPDSPESRHVLLLDVSLDLRHVACVKAQKSQPQRPTLRPGVLLSRMRTE</sequence>
<reference evidence="3" key="2">
    <citation type="submission" date="2021-09" db="EMBL/GenBank/DDBJ databases">
        <authorList>
            <person name="Jia N."/>
            <person name="Wang J."/>
            <person name="Shi W."/>
            <person name="Du L."/>
            <person name="Sun Y."/>
            <person name="Zhan W."/>
            <person name="Jiang J."/>
            <person name="Wang Q."/>
            <person name="Zhang B."/>
            <person name="Ji P."/>
            <person name="Sakyi L.B."/>
            <person name="Cui X."/>
            <person name="Yuan T."/>
            <person name="Jiang B."/>
            <person name="Yang W."/>
            <person name="Lam T.T.-Y."/>
            <person name="Chang Q."/>
            <person name="Ding S."/>
            <person name="Wang X."/>
            <person name="Zhu J."/>
            <person name="Ruan X."/>
            <person name="Zhao L."/>
            <person name="Wei J."/>
            <person name="Que T."/>
            <person name="Du C."/>
            <person name="Cheng J."/>
            <person name="Dai P."/>
            <person name="Han X."/>
            <person name="Huang E."/>
            <person name="Gao Y."/>
            <person name="Liu J."/>
            <person name="Shao H."/>
            <person name="Ye R."/>
            <person name="Li L."/>
            <person name="Wei W."/>
            <person name="Wang X."/>
            <person name="Wang C."/>
            <person name="Huo Q."/>
            <person name="Li W."/>
            <person name="Guo W."/>
            <person name="Chen H."/>
            <person name="Chen S."/>
            <person name="Zhou L."/>
            <person name="Zhou L."/>
            <person name="Ni X."/>
            <person name="Tian J."/>
            <person name="Zhou Y."/>
            <person name="Sheng Y."/>
            <person name="Liu T."/>
            <person name="Pan Y."/>
            <person name="Xia L."/>
            <person name="Li J."/>
            <person name="Zhao F."/>
            <person name="Cao W."/>
        </authorList>
    </citation>
    <scope>NUCLEOTIDE SEQUENCE</scope>
    <source>
        <strain evidence="3">Rmic-2018</strain>
        <tissue evidence="3">Larvae</tissue>
    </source>
</reference>
<evidence type="ECO:0000256" key="1">
    <source>
        <dbReference type="SAM" id="MobiDB-lite"/>
    </source>
</evidence>
<evidence type="ECO:0000313" key="4">
    <source>
        <dbReference type="Proteomes" id="UP000821866"/>
    </source>
</evidence>
<evidence type="ECO:0000313" key="3">
    <source>
        <dbReference type="EMBL" id="KAH8026271.1"/>
    </source>
</evidence>
<accession>A0A9J6DVN9</accession>
<protein>
    <recommendedName>
        <fullName evidence="5">Secreted protein</fullName>
    </recommendedName>
</protein>
<keyword evidence="4" id="KW-1185">Reference proteome</keyword>
<dbReference type="EMBL" id="JABSTU010000007">
    <property type="protein sequence ID" value="KAH8026271.1"/>
    <property type="molecule type" value="Genomic_DNA"/>
</dbReference>